<proteinExistence type="predicted"/>
<sequence length="111" mass="13051">RRYLLRHTEIALNALLRGLHIDHWKGHTFLYGDLLTQQFLSQFTDGNVLLQEQNFDLGAARPVHVPKILEEIRAILVHVLRQFLHILLRRHGRVFPPIQLIHMTNEIRLGL</sequence>
<feature type="non-terminal residue" evidence="1">
    <location>
        <position position="111"/>
    </location>
</feature>
<dbReference type="AlphaFoldDB" id="A0AAN4ZHV0"/>
<keyword evidence="2" id="KW-1185">Reference proteome</keyword>
<protein>
    <submittedName>
        <fullName evidence="1">Uncharacterized protein</fullName>
    </submittedName>
</protein>
<reference evidence="2" key="1">
    <citation type="submission" date="2022-10" db="EMBL/GenBank/DDBJ databases">
        <title>Genome assembly of Pristionchus species.</title>
        <authorList>
            <person name="Yoshida K."/>
            <person name="Sommer R.J."/>
        </authorList>
    </citation>
    <scope>NUCLEOTIDE SEQUENCE [LARGE SCALE GENOMIC DNA]</scope>
    <source>
        <strain evidence="2">RS5460</strain>
    </source>
</reference>
<comment type="caution">
    <text evidence="1">The sequence shown here is derived from an EMBL/GenBank/DDBJ whole genome shotgun (WGS) entry which is preliminary data.</text>
</comment>
<dbReference type="Proteomes" id="UP001328107">
    <property type="component" value="Unassembled WGS sequence"/>
</dbReference>
<accession>A0AAN4ZHV0</accession>
<organism evidence="1 2">
    <name type="scientific">Pristionchus mayeri</name>
    <dbReference type="NCBI Taxonomy" id="1317129"/>
    <lineage>
        <taxon>Eukaryota</taxon>
        <taxon>Metazoa</taxon>
        <taxon>Ecdysozoa</taxon>
        <taxon>Nematoda</taxon>
        <taxon>Chromadorea</taxon>
        <taxon>Rhabditida</taxon>
        <taxon>Rhabditina</taxon>
        <taxon>Diplogasteromorpha</taxon>
        <taxon>Diplogasteroidea</taxon>
        <taxon>Neodiplogasteridae</taxon>
        <taxon>Pristionchus</taxon>
    </lineage>
</organism>
<name>A0AAN4ZHV0_9BILA</name>
<gene>
    <name evidence="1" type="ORF">PMAYCL1PPCAC_10359</name>
</gene>
<evidence type="ECO:0000313" key="2">
    <source>
        <dbReference type="Proteomes" id="UP001328107"/>
    </source>
</evidence>
<dbReference type="EMBL" id="BTRK01000003">
    <property type="protein sequence ID" value="GMR40164.1"/>
    <property type="molecule type" value="Genomic_DNA"/>
</dbReference>
<feature type="non-terminal residue" evidence="1">
    <location>
        <position position="1"/>
    </location>
</feature>
<evidence type="ECO:0000313" key="1">
    <source>
        <dbReference type="EMBL" id="GMR40164.1"/>
    </source>
</evidence>